<name>D9XHW6_STRVT</name>
<sequence length="119" mass="12650">MPPRSAGAEVRGHVEDVAGAAYEAEHLGDVHCATRPGVGEQLAELRPLERVEVAGGARILLEGDRVTDPGLVQEEVLAGRSTAGRSRPACRPGSPLVGPFRMEDWSLSVVKPCQQSDRT</sequence>
<dbReference type="AlphaFoldDB" id="D9XHW6"/>
<dbReference type="HOGENOM" id="CLU_2060187_0_0_11"/>
<protein>
    <submittedName>
        <fullName evidence="1">Predicted protein</fullName>
    </submittedName>
</protein>
<organism evidence="1 2">
    <name type="scientific">Streptomyces viridochromogenes (strain DSM 40736 / JCM 4977 / BCRC 1201 / Tue 494)</name>
    <dbReference type="NCBI Taxonomy" id="591159"/>
    <lineage>
        <taxon>Bacteria</taxon>
        <taxon>Bacillati</taxon>
        <taxon>Actinomycetota</taxon>
        <taxon>Actinomycetes</taxon>
        <taxon>Kitasatosporales</taxon>
        <taxon>Streptomycetaceae</taxon>
        <taxon>Streptomyces</taxon>
    </lineage>
</organism>
<keyword evidence="2" id="KW-1185">Reference proteome</keyword>
<dbReference type="Proteomes" id="UP000004184">
    <property type="component" value="Unassembled WGS sequence"/>
</dbReference>
<proteinExistence type="predicted"/>
<dbReference type="EMBL" id="GG657757">
    <property type="protein sequence ID" value="EFL37145.1"/>
    <property type="molecule type" value="Genomic_DNA"/>
</dbReference>
<evidence type="ECO:0000313" key="1">
    <source>
        <dbReference type="EMBL" id="EFL37145.1"/>
    </source>
</evidence>
<gene>
    <name evidence="1" type="ORF">SSQG_07663</name>
</gene>
<evidence type="ECO:0000313" key="2">
    <source>
        <dbReference type="Proteomes" id="UP000004184"/>
    </source>
</evidence>
<reference evidence="2" key="1">
    <citation type="submission" date="2009-02" db="EMBL/GenBank/DDBJ databases">
        <title>Annotation of Streptomyces viridochromogenes strain DSM 40736.</title>
        <authorList>
            <consortium name="The Broad Institute Genome Sequencing Platform"/>
            <consortium name="Broad Institute Microbial Sequencing Center"/>
            <person name="Fischbach M."/>
            <person name="Godfrey P."/>
            <person name="Ward D."/>
            <person name="Young S."/>
            <person name="Zeng Q."/>
            <person name="Koehrsen M."/>
            <person name="Alvarado L."/>
            <person name="Berlin A.M."/>
            <person name="Bochicchio J."/>
            <person name="Borenstein D."/>
            <person name="Chapman S.B."/>
            <person name="Chen Z."/>
            <person name="Engels R."/>
            <person name="Freedman E."/>
            <person name="Gellesch M."/>
            <person name="Goldberg J."/>
            <person name="Griggs A."/>
            <person name="Gujja S."/>
            <person name="Heilman E.R."/>
            <person name="Heiman D.I."/>
            <person name="Hepburn T.A."/>
            <person name="Howarth C."/>
            <person name="Jen D."/>
            <person name="Larson L."/>
            <person name="Lewis B."/>
            <person name="Mehta T."/>
            <person name="Park D."/>
            <person name="Pearson M."/>
            <person name="Richards J."/>
            <person name="Roberts A."/>
            <person name="Saif S."/>
            <person name="Shea T.D."/>
            <person name="Shenoy N."/>
            <person name="Sisk P."/>
            <person name="Stolte C."/>
            <person name="Sykes S.N."/>
            <person name="Thomson T."/>
            <person name="Walk T."/>
            <person name="White J."/>
            <person name="Yandava C."/>
            <person name="Straight P."/>
            <person name="Clardy J."/>
            <person name="Hung D."/>
            <person name="Kolter R."/>
            <person name="Mekalanos J."/>
            <person name="Walker S."/>
            <person name="Walsh C.T."/>
            <person name="Wieland-Brown L.C."/>
            <person name="Haas B."/>
            <person name="Nusbaum C."/>
            <person name="Birren B."/>
        </authorList>
    </citation>
    <scope>NUCLEOTIDE SEQUENCE [LARGE SCALE GENOMIC DNA]</scope>
    <source>
        <strain evidence="2">DSM 40736 / JCM 4977 / BCRC 1201 / Tue 494</strain>
    </source>
</reference>
<dbReference type="STRING" id="591159.SSQG_07663"/>
<accession>D9XHW6</accession>